<feature type="transmembrane region" description="Helical" evidence="1">
    <location>
        <begin position="6"/>
        <end position="26"/>
    </location>
</feature>
<evidence type="ECO:0000313" key="2">
    <source>
        <dbReference type="EMBL" id="MBM7562684.1"/>
    </source>
</evidence>
<dbReference type="EMBL" id="JAFBDT010000026">
    <property type="protein sequence ID" value="MBM7562684.1"/>
    <property type="molecule type" value="Genomic_DNA"/>
</dbReference>
<keyword evidence="1" id="KW-0812">Transmembrane</keyword>
<evidence type="ECO:0000256" key="1">
    <source>
        <dbReference type="SAM" id="Phobius"/>
    </source>
</evidence>
<evidence type="ECO:0000313" key="3">
    <source>
        <dbReference type="Proteomes" id="UP000767854"/>
    </source>
</evidence>
<feature type="transmembrane region" description="Helical" evidence="1">
    <location>
        <begin position="132"/>
        <end position="151"/>
    </location>
</feature>
<keyword evidence="1" id="KW-0472">Membrane</keyword>
<accession>A0ABS2MTF3</accession>
<dbReference type="Proteomes" id="UP000767854">
    <property type="component" value="Unassembled WGS sequence"/>
</dbReference>
<dbReference type="RefSeq" id="WP_204665111.1">
    <property type="nucleotide sequence ID" value="NZ_JAFBDT010000026.1"/>
</dbReference>
<name>A0ABS2MTF3_9FIRM</name>
<protein>
    <recommendedName>
        <fullName evidence="4">Sensor histidine kinase</fullName>
    </recommendedName>
</protein>
<keyword evidence="3" id="KW-1185">Reference proteome</keyword>
<evidence type="ECO:0008006" key="4">
    <source>
        <dbReference type="Google" id="ProtNLM"/>
    </source>
</evidence>
<proteinExistence type="predicted"/>
<organism evidence="2 3">
    <name type="scientific">Fusibacter tunisiensis</name>
    <dbReference type="NCBI Taxonomy" id="1008308"/>
    <lineage>
        <taxon>Bacteria</taxon>
        <taxon>Bacillati</taxon>
        <taxon>Bacillota</taxon>
        <taxon>Clostridia</taxon>
        <taxon>Eubacteriales</taxon>
        <taxon>Eubacteriales Family XII. Incertae Sedis</taxon>
        <taxon>Fusibacter</taxon>
    </lineage>
</organism>
<reference evidence="2 3" key="1">
    <citation type="submission" date="2021-01" db="EMBL/GenBank/DDBJ databases">
        <title>Genomic Encyclopedia of Type Strains, Phase IV (KMG-IV): sequencing the most valuable type-strain genomes for metagenomic binning, comparative biology and taxonomic classification.</title>
        <authorList>
            <person name="Goeker M."/>
        </authorList>
    </citation>
    <scope>NUCLEOTIDE SEQUENCE [LARGE SCALE GENOMIC DNA]</scope>
    <source>
        <strain evidence="2 3">DSM 24436</strain>
    </source>
</reference>
<comment type="caution">
    <text evidence="2">The sequence shown here is derived from an EMBL/GenBank/DDBJ whole genome shotgun (WGS) entry which is preliminary data.</text>
</comment>
<keyword evidence="1" id="KW-1133">Transmembrane helix</keyword>
<gene>
    <name evidence="2" type="ORF">JOC49_002245</name>
</gene>
<sequence length="166" mass="20078">MSKQNYLIVIVIGFITLLWIGMLFYFNSKYETDFIFEALINKSDVTYLMKLASESDELEKEVYRNQLYKRFDTLYHMTLDYDFRQLHFHLPTGESFLRMHAPEKYGDFLFDIRATVRDVNLEKNMLRDLKKVEYLMGIVLSTRLLIGIFMWEVLKFQYLWPVSLMF</sequence>